<protein>
    <recommendedName>
        <fullName evidence="1">F-box domain-containing protein</fullName>
    </recommendedName>
</protein>
<dbReference type="SMART" id="SM00256">
    <property type="entry name" value="FBOX"/>
    <property type="match status" value="1"/>
</dbReference>
<dbReference type="InterPro" id="IPR001810">
    <property type="entry name" value="F-box_dom"/>
</dbReference>
<name>A0ABR4F5B2_9PEZI</name>
<dbReference type="Gene3D" id="1.20.1280.50">
    <property type="match status" value="1"/>
</dbReference>
<dbReference type="InterPro" id="IPR032675">
    <property type="entry name" value="LRR_dom_sf"/>
</dbReference>
<dbReference type="Gene3D" id="1.25.40.10">
    <property type="entry name" value="Tetratricopeptide repeat domain"/>
    <property type="match status" value="1"/>
</dbReference>
<sequence>MPEVTASDRQKAFLDKARKLYSDGKFKAALAAFKEALLRCPCTRDVMVQSKKLGLNLKEIQISRCHCKDFESLSTSNSPKLAMYTLAKRACTCGSDVFHCNVPCHLNALDGVIATYEKLEAPVKARQYATLLIITSPRAPEGYLRLAKALRLGDTEQSPETITRCRWIYRQATQSVQTHGDKDHPKLKIMADLLRMDVIALVPAELRTMILENLDQSDLCRSMRVSKAWKTACLDPRLWRHLTFIGTSRRNLRKGVFNKIITKRAQCKAKSLALCGVSKLNIDLPILKATLKALNQLESLSLKGIMVAEDKSMDWQAAPPSDTWSRTLFEEAPPSLKILHMGGFVPVCEPEPRSAISAIPMAQSLEELCLSHVTSYSTGPFLLSSTTWPKLRKLTMLGFSSKEPARIDLERIAQVTPSLKHLRIQNFVPFQERRTPSWETLERLELMLKFHGRSSINRIHSLPPLRPTLRSLEFPDWALMVLHHYHKIAQEYPDNALNYQNPPNSQAVFNNHVLPPVTELERLVHLYMRDSSPLFARTVHGRGSLAWFMDLIKPSMSNGSLTSLAVTFCPEFQFELDRVLNKAAIHTLSCFDFLDEGPGSQCGDSFVHWIQGFHNLTTVGVFPQRSEGCWMHVSKVLARESRIETIYTDVLTGQPRDWVLAKAQEKGVKIIEASRIPEPVLQPRDGFS</sequence>
<dbReference type="SUPFAM" id="SSF48452">
    <property type="entry name" value="TPR-like"/>
    <property type="match status" value="1"/>
</dbReference>
<dbReference type="InterPro" id="IPR011990">
    <property type="entry name" value="TPR-like_helical_dom_sf"/>
</dbReference>
<evidence type="ECO:0000313" key="2">
    <source>
        <dbReference type="EMBL" id="KAL2289876.1"/>
    </source>
</evidence>
<dbReference type="InterPro" id="IPR036047">
    <property type="entry name" value="F-box-like_dom_sf"/>
</dbReference>
<comment type="caution">
    <text evidence="2">The sequence shown here is derived from an EMBL/GenBank/DDBJ whole genome shotgun (WGS) entry which is preliminary data.</text>
</comment>
<keyword evidence="3" id="KW-1185">Reference proteome</keyword>
<reference evidence="2 3" key="1">
    <citation type="submission" date="2024-03" db="EMBL/GenBank/DDBJ databases">
        <title>A high-quality draft genome sequence of Diaporthe vaccinii, a causative agent of upright dieback and viscid rot disease in cranberry plants.</title>
        <authorList>
            <person name="Sarrasin M."/>
            <person name="Lang B.F."/>
            <person name="Burger G."/>
        </authorList>
    </citation>
    <scope>NUCLEOTIDE SEQUENCE [LARGE SCALE GENOMIC DNA]</scope>
    <source>
        <strain evidence="2 3">IS7</strain>
    </source>
</reference>
<gene>
    <name evidence="2" type="ORF">FJTKL_01170</name>
</gene>
<dbReference type="Pfam" id="PF12937">
    <property type="entry name" value="F-box-like"/>
    <property type="match status" value="1"/>
</dbReference>
<dbReference type="Gene3D" id="3.80.10.10">
    <property type="entry name" value="Ribonuclease Inhibitor"/>
    <property type="match status" value="1"/>
</dbReference>
<dbReference type="SUPFAM" id="SSF81383">
    <property type="entry name" value="F-box domain"/>
    <property type="match status" value="1"/>
</dbReference>
<evidence type="ECO:0000313" key="3">
    <source>
        <dbReference type="Proteomes" id="UP001600888"/>
    </source>
</evidence>
<dbReference type="EMBL" id="JBAWTH010000011">
    <property type="protein sequence ID" value="KAL2289876.1"/>
    <property type="molecule type" value="Genomic_DNA"/>
</dbReference>
<organism evidence="2 3">
    <name type="scientific">Diaporthe vaccinii</name>
    <dbReference type="NCBI Taxonomy" id="105482"/>
    <lineage>
        <taxon>Eukaryota</taxon>
        <taxon>Fungi</taxon>
        <taxon>Dikarya</taxon>
        <taxon>Ascomycota</taxon>
        <taxon>Pezizomycotina</taxon>
        <taxon>Sordariomycetes</taxon>
        <taxon>Sordariomycetidae</taxon>
        <taxon>Diaporthales</taxon>
        <taxon>Diaporthaceae</taxon>
        <taxon>Diaporthe</taxon>
        <taxon>Diaporthe eres species complex</taxon>
    </lineage>
</organism>
<dbReference type="Proteomes" id="UP001600888">
    <property type="component" value="Unassembled WGS sequence"/>
</dbReference>
<proteinExistence type="predicted"/>
<accession>A0ABR4F5B2</accession>
<dbReference type="PROSITE" id="PS50181">
    <property type="entry name" value="FBOX"/>
    <property type="match status" value="1"/>
</dbReference>
<dbReference type="SUPFAM" id="SSF52047">
    <property type="entry name" value="RNI-like"/>
    <property type="match status" value="1"/>
</dbReference>
<evidence type="ECO:0000259" key="1">
    <source>
        <dbReference type="PROSITE" id="PS50181"/>
    </source>
</evidence>
<feature type="domain" description="F-box" evidence="1">
    <location>
        <begin position="196"/>
        <end position="242"/>
    </location>
</feature>